<organism evidence="1">
    <name type="scientific">hydrothermal vent metagenome</name>
    <dbReference type="NCBI Taxonomy" id="652676"/>
    <lineage>
        <taxon>unclassified sequences</taxon>
        <taxon>metagenomes</taxon>
        <taxon>ecological metagenomes</taxon>
    </lineage>
</organism>
<dbReference type="PROSITE" id="PS50005">
    <property type="entry name" value="TPR"/>
    <property type="match status" value="1"/>
</dbReference>
<sequence length="176" mass="19982">MASRVNVKFVVLLATVLVLVAGATGFLAFKVVFKTPEELARRGDVKMTEGEYKAAELLYSKAVNKDPYNSVYLLKWREALEHWTPESDKELQTEFSSTYRSINSQLALSDNISHTNYQLDNLRLLMEWLSGSAFNRRAYEGVAADATRYIETHESMRPDTPDLPKLKRYRGLALAA</sequence>
<dbReference type="AlphaFoldDB" id="A0A3B1DV77"/>
<evidence type="ECO:0000313" key="1">
    <source>
        <dbReference type="EMBL" id="VAX40763.1"/>
    </source>
</evidence>
<feature type="non-terminal residue" evidence="1">
    <location>
        <position position="176"/>
    </location>
</feature>
<protein>
    <submittedName>
        <fullName evidence="1">Uncharacterized protein</fullName>
    </submittedName>
</protein>
<proteinExistence type="predicted"/>
<dbReference type="InterPro" id="IPR019734">
    <property type="entry name" value="TPR_rpt"/>
</dbReference>
<accession>A0A3B1DV77</accession>
<reference evidence="1" key="1">
    <citation type="submission" date="2018-06" db="EMBL/GenBank/DDBJ databases">
        <authorList>
            <person name="Zhirakovskaya E."/>
        </authorList>
    </citation>
    <scope>NUCLEOTIDE SEQUENCE</scope>
</reference>
<dbReference type="EMBL" id="UOGK01000440">
    <property type="protein sequence ID" value="VAX40763.1"/>
    <property type="molecule type" value="Genomic_DNA"/>
</dbReference>
<name>A0A3B1DV77_9ZZZZ</name>
<gene>
    <name evidence="1" type="ORF">MNBD_PLANCTO03-888</name>
</gene>